<feature type="region of interest" description="Disordered" evidence="1">
    <location>
        <begin position="1"/>
        <end position="46"/>
    </location>
</feature>
<feature type="compositionally biased region" description="Low complexity" evidence="1">
    <location>
        <begin position="11"/>
        <end position="32"/>
    </location>
</feature>
<dbReference type="Proteomes" id="UP001153076">
    <property type="component" value="Unassembled WGS sequence"/>
</dbReference>
<reference evidence="2" key="1">
    <citation type="submission" date="2022-04" db="EMBL/GenBank/DDBJ databases">
        <title>Carnegiea gigantea Genome sequencing and assembly v2.</title>
        <authorList>
            <person name="Copetti D."/>
            <person name="Sanderson M.J."/>
            <person name="Burquez A."/>
            <person name="Wojciechowski M.F."/>
        </authorList>
    </citation>
    <scope>NUCLEOTIDE SEQUENCE</scope>
    <source>
        <strain evidence="2">SGP5-SGP5p</strain>
        <tissue evidence="2">Aerial part</tissue>
    </source>
</reference>
<organism evidence="2 3">
    <name type="scientific">Carnegiea gigantea</name>
    <dbReference type="NCBI Taxonomy" id="171969"/>
    <lineage>
        <taxon>Eukaryota</taxon>
        <taxon>Viridiplantae</taxon>
        <taxon>Streptophyta</taxon>
        <taxon>Embryophyta</taxon>
        <taxon>Tracheophyta</taxon>
        <taxon>Spermatophyta</taxon>
        <taxon>Magnoliopsida</taxon>
        <taxon>eudicotyledons</taxon>
        <taxon>Gunneridae</taxon>
        <taxon>Pentapetalae</taxon>
        <taxon>Caryophyllales</taxon>
        <taxon>Cactineae</taxon>
        <taxon>Cactaceae</taxon>
        <taxon>Cactoideae</taxon>
        <taxon>Echinocereeae</taxon>
        <taxon>Carnegiea</taxon>
    </lineage>
</organism>
<gene>
    <name evidence="2" type="ORF">Cgig2_017628</name>
</gene>
<comment type="caution">
    <text evidence="2">The sequence shown here is derived from an EMBL/GenBank/DDBJ whole genome shotgun (WGS) entry which is preliminary data.</text>
</comment>
<dbReference type="EMBL" id="JAKOGI010000920">
    <property type="protein sequence ID" value="KAJ8429223.1"/>
    <property type="molecule type" value="Genomic_DNA"/>
</dbReference>
<accession>A0A9Q1Q4T8</accession>
<dbReference type="AlphaFoldDB" id="A0A9Q1Q4T8"/>
<evidence type="ECO:0000313" key="3">
    <source>
        <dbReference type="Proteomes" id="UP001153076"/>
    </source>
</evidence>
<proteinExistence type="predicted"/>
<feature type="compositionally biased region" description="Polar residues" evidence="1">
    <location>
        <begin position="33"/>
        <end position="46"/>
    </location>
</feature>
<name>A0A9Q1Q4T8_9CARY</name>
<evidence type="ECO:0000313" key="2">
    <source>
        <dbReference type="EMBL" id="KAJ8429223.1"/>
    </source>
</evidence>
<protein>
    <submittedName>
        <fullName evidence="2">Uncharacterized protein</fullName>
    </submittedName>
</protein>
<keyword evidence="3" id="KW-1185">Reference proteome</keyword>
<evidence type="ECO:0000256" key="1">
    <source>
        <dbReference type="SAM" id="MobiDB-lite"/>
    </source>
</evidence>
<sequence length="181" mass="20167">MPRRGKGFALSLGGSSSSMEPDSSDGSSSGQSIVPTQLTQVQGSRQEGQYTWASELTKEDKEGWLKMIKEGKVATPFVLFVRSHSKEDAESRKVFIDDKSKALWEKYEVLRVERSIEEGTQGVEKLYYEVSGRWSKKFTIYGLSTSATMFYEKPTASTTSIGSTYIPSAYSKLQANLRSTQ</sequence>